<dbReference type="PANTHER" id="PTHR31741:SF15">
    <property type="entry name" value="O-FUCOSYLTRANSFERASE 38"/>
    <property type="match status" value="1"/>
</dbReference>
<reference evidence="14 15" key="1">
    <citation type="journal article" date="2019" name="Sci. Rep.">
        <title>A high-quality genome of Eragrostis curvula grass provides insights into Poaceae evolution and supports new strategies to enhance forage quality.</title>
        <authorList>
            <person name="Carballo J."/>
            <person name="Santos B.A.C.M."/>
            <person name="Zappacosta D."/>
            <person name="Garbus I."/>
            <person name="Selva J.P."/>
            <person name="Gallo C.A."/>
            <person name="Diaz A."/>
            <person name="Albertini E."/>
            <person name="Caccamo M."/>
            <person name="Echenique V."/>
        </authorList>
    </citation>
    <scope>NUCLEOTIDE SEQUENCE [LARGE SCALE GENOMIC DNA]</scope>
    <source>
        <strain evidence="15">cv. Victoria</strain>
        <tissue evidence="14">Leaf</tissue>
    </source>
</reference>
<keyword evidence="12" id="KW-0119">Carbohydrate metabolism</keyword>
<sequence>MANPRGAAPLLRPRLRRLLRSPMSSCACLLLAFSALLLLSSLRQVAQVDFPRPDLPGQICDMVAVARLVNATLVIPQLDKRSFWQDTSKFKDIFDEPHFIKALEGDVHIVTDLPESLQSAPRARKHFTSWSSASYYEEVKELWKDHKVVHIPKSDSRLANNGLPIDIQRLRCRCLYQALRFSDLIEDLGKA</sequence>
<keyword evidence="7" id="KW-0735">Signal-anchor</keyword>
<comment type="pathway">
    <text evidence="2">Glycan metabolism.</text>
</comment>
<evidence type="ECO:0000256" key="7">
    <source>
        <dbReference type="ARBA" id="ARBA00022968"/>
    </source>
</evidence>
<keyword evidence="8" id="KW-1133">Transmembrane helix</keyword>
<dbReference type="GO" id="GO:0016020">
    <property type="term" value="C:membrane"/>
    <property type="evidence" value="ECO:0007669"/>
    <property type="project" value="UniProtKB-SubCell"/>
</dbReference>
<dbReference type="Proteomes" id="UP000324897">
    <property type="component" value="Chromosome 6"/>
</dbReference>
<dbReference type="OrthoDB" id="780195at2759"/>
<keyword evidence="15" id="KW-1185">Reference proteome</keyword>
<dbReference type="GO" id="GO:0005634">
    <property type="term" value="C:nucleus"/>
    <property type="evidence" value="ECO:0007669"/>
    <property type="project" value="TreeGrafter"/>
</dbReference>
<evidence type="ECO:0000256" key="3">
    <source>
        <dbReference type="ARBA" id="ARBA00007737"/>
    </source>
</evidence>
<dbReference type="AlphaFoldDB" id="A0A5J9WW53"/>
<evidence type="ECO:0000256" key="8">
    <source>
        <dbReference type="ARBA" id="ARBA00022989"/>
    </source>
</evidence>
<dbReference type="EMBL" id="RWGY01000002">
    <property type="protein sequence ID" value="TVU51284.1"/>
    <property type="molecule type" value="Genomic_DNA"/>
</dbReference>
<proteinExistence type="inferred from homology"/>
<accession>A0A5J9WW53</accession>
<comment type="subcellular location">
    <subcellularLocation>
        <location evidence="1">Membrane</location>
        <topology evidence="1">Single-pass type II membrane protein</topology>
    </subcellularLocation>
</comment>
<protein>
    <recommendedName>
        <fullName evidence="13">O-fucosyltransferase family protein</fullName>
    </recommendedName>
</protein>
<evidence type="ECO:0000256" key="6">
    <source>
        <dbReference type="ARBA" id="ARBA00022692"/>
    </source>
</evidence>
<evidence type="ECO:0000256" key="13">
    <source>
        <dbReference type="ARBA" id="ARBA00030350"/>
    </source>
</evidence>
<dbReference type="InterPro" id="IPR019378">
    <property type="entry name" value="GDP-Fuc_O-FucTrfase"/>
</dbReference>
<evidence type="ECO:0000256" key="10">
    <source>
        <dbReference type="ARBA" id="ARBA00023180"/>
    </source>
</evidence>
<keyword evidence="5" id="KW-0808">Transferase</keyword>
<evidence type="ECO:0000256" key="9">
    <source>
        <dbReference type="ARBA" id="ARBA00023136"/>
    </source>
</evidence>
<evidence type="ECO:0000313" key="15">
    <source>
        <dbReference type="Proteomes" id="UP000324897"/>
    </source>
</evidence>
<evidence type="ECO:0000256" key="5">
    <source>
        <dbReference type="ARBA" id="ARBA00022679"/>
    </source>
</evidence>
<keyword evidence="4" id="KW-0328">Glycosyltransferase</keyword>
<dbReference type="GO" id="GO:0005737">
    <property type="term" value="C:cytoplasm"/>
    <property type="evidence" value="ECO:0007669"/>
    <property type="project" value="TreeGrafter"/>
</dbReference>
<dbReference type="Gramene" id="TVU51284">
    <property type="protein sequence ID" value="TVU51284"/>
    <property type="gene ID" value="EJB05_02695"/>
</dbReference>
<keyword evidence="9" id="KW-0472">Membrane</keyword>
<dbReference type="GO" id="GO:0006004">
    <property type="term" value="P:fucose metabolic process"/>
    <property type="evidence" value="ECO:0007669"/>
    <property type="project" value="UniProtKB-KW"/>
</dbReference>
<comment type="similarity">
    <text evidence="3">Belongs to the glycosyltransferase GT106 family.</text>
</comment>
<gene>
    <name evidence="14" type="ORF">EJB05_02695</name>
</gene>
<evidence type="ECO:0000256" key="4">
    <source>
        <dbReference type="ARBA" id="ARBA00022676"/>
    </source>
</evidence>
<evidence type="ECO:0000256" key="1">
    <source>
        <dbReference type="ARBA" id="ARBA00004606"/>
    </source>
</evidence>
<keyword evidence="11" id="KW-0294">Fucose metabolism</keyword>
<evidence type="ECO:0000256" key="12">
    <source>
        <dbReference type="ARBA" id="ARBA00023277"/>
    </source>
</evidence>
<evidence type="ECO:0000256" key="11">
    <source>
        <dbReference type="ARBA" id="ARBA00023253"/>
    </source>
</evidence>
<name>A0A5J9WW53_9POAL</name>
<comment type="caution">
    <text evidence="14">The sequence shown here is derived from an EMBL/GenBank/DDBJ whole genome shotgun (WGS) entry which is preliminary data.</text>
</comment>
<organism evidence="14 15">
    <name type="scientific">Eragrostis curvula</name>
    <name type="common">weeping love grass</name>
    <dbReference type="NCBI Taxonomy" id="38414"/>
    <lineage>
        <taxon>Eukaryota</taxon>
        <taxon>Viridiplantae</taxon>
        <taxon>Streptophyta</taxon>
        <taxon>Embryophyta</taxon>
        <taxon>Tracheophyta</taxon>
        <taxon>Spermatophyta</taxon>
        <taxon>Magnoliopsida</taxon>
        <taxon>Liliopsida</taxon>
        <taxon>Poales</taxon>
        <taxon>Poaceae</taxon>
        <taxon>PACMAD clade</taxon>
        <taxon>Chloridoideae</taxon>
        <taxon>Eragrostideae</taxon>
        <taxon>Eragrostidinae</taxon>
        <taxon>Eragrostis</taxon>
    </lineage>
</organism>
<dbReference type="Pfam" id="PF10250">
    <property type="entry name" value="O-FucT"/>
    <property type="match status" value="1"/>
</dbReference>
<feature type="non-terminal residue" evidence="14">
    <location>
        <position position="1"/>
    </location>
</feature>
<evidence type="ECO:0000256" key="2">
    <source>
        <dbReference type="ARBA" id="ARBA00004881"/>
    </source>
</evidence>
<dbReference type="PANTHER" id="PTHR31741">
    <property type="entry name" value="OS02G0726500 PROTEIN-RELATED"/>
    <property type="match status" value="1"/>
</dbReference>
<dbReference type="GO" id="GO:0016757">
    <property type="term" value="F:glycosyltransferase activity"/>
    <property type="evidence" value="ECO:0007669"/>
    <property type="project" value="UniProtKB-KW"/>
</dbReference>
<keyword evidence="6" id="KW-0812">Transmembrane</keyword>
<evidence type="ECO:0000313" key="14">
    <source>
        <dbReference type="EMBL" id="TVU51284.1"/>
    </source>
</evidence>
<keyword evidence="10" id="KW-0325">Glycoprotein</keyword>